<evidence type="ECO:0000256" key="1">
    <source>
        <dbReference type="SAM" id="MobiDB-lite"/>
    </source>
</evidence>
<dbReference type="RefSeq" id="WP_347438356.1">
    <property type="nucleotide sequence ID" value="NZ_CP089291.1"/>
</dbReference>
<name>A0ABY4CME1_9BACL</name>
<evidence type="ECO:0000313" key="3">
    <source>
        <dbReference type="EMBL" id="UOF91661.1"/>
    </source>
</evidence>
<feature type="transmembrane region" description="Helical" evidence="2">
    <location>
        <begin position="12"/>
        <end position="29"/>
    </location>
</feature>
<evidence type="ECO:0000313" key="4">
    <source>
        <dbReference type="Proteomes" id="UP000830167"/>
    </source>
</evidence>
<sequence length="161" mass="18258">MKNQYQNQSIRSRIRIIAMFVCIILFLSIRNIPVDAFSLASHSDGRQTGTPQLPKSLSIQKSSSSEPLSTQKSSTTVNPQKLDSATLDKYQSLLRKPIHTKEQAEHLLQFIIMAEGLKAKQISFLFQDPSGNYYFSVSYENFPDNIRIVTNDGSVIEDYDH</sequence>
<dbReference type="Proteomes" id="UP000830167">
    <property type="component" value="Chromosome"/>
</dbReference>
<keyword evidence="2" id="KW-0472">Membrane</keyword>
<evidence type="ECO:0000256" key="2">
    <source>
        <dbReference type="SAM" id="Phobius"/>
    </source>
</evidence>
<evidence type="ECO:0008006" key="5">
    <source>
        <dbReference type="Google" id="ProtNLM"/>
    </source>
</evidence>
<feature type="compositionally biased region" description="Low complexity" evidence="1">
    <location>
        <begin position="52"/>
        <end position="69"/>
    </location>
</feature>
<protein>
    <recommendedName>
        <fullName evidence="5">PepSY domain-containing protein</fullName>
    </recommendedName>
</protein>
<dbReference type="EMBL" id="CP089291">
    <property type="protein sequence ID" value="UOF91661.1"/>
    <property type="molecule type" value="Genomic_DNA"/>
</dbReference>
<organism evidence="3 4">
    <name type="scientific">Fodinisporobacter ferrooxydans</name>
    <dbReference type="NCBI Taxonomy" id="2901836"/>
    <lineage>
        <taxon>Bacteria</taxon>
        <taxon>Bacillati</taxon>
        <taxon>Bacillota</taxon>
        <taxon>Bacilli</taxon>
        <taxon>Bacillales</taxon>
        <taxon>Alicyclobacillaceae</taxon>
        <taxon>Fodinisporobacter</taxon>
    </lineage>
</organism>
<proteinExistence type="predicted"/>
<accession>A0ABY4CME1</accession>
<feature type="compositionally biased region" description="Polar residues" evidence="1">
    <location>
        <begin position="70"/>
        <end position="81"/>
    </location>
</feature>
<gene>
    <name evidence="3" type="ORF">LSG31_05275</name>
</gene>
<reference evidence="3" key="1">
    <citation type="submission" date="2021-12" db="EMBL/GenBank/DDBJ databases">
        <title>Alicyclobacillaceae gen. nov., sp. nov., isolated from chalcocite enrichment system.</title>
        <authorList>
            <person name="Jiang Z."/>
        </authorList>
    </citation>
    <scope>NUCLEOTIDE SEQUENCE</scope>
    <source>
        <strain evidence="3">MYW30-H2</strain>
    </source>
</reference>
<keyword evidence="2" id="KW-0812">Transmembrane</keyword>
<keyword evidence="4" id="KW-1185">Reference proteome</keyword>
<keyword evidence="2" id="KW-1133">Transmembrane helix</keyword>
<feature type="region of interest" description="Disordered" evidence="1">
    <location>
        <begin position="43"/>
        <end position="81"/>
    </location>
</feature>